<proteinExistence type="predicted"/>
<comment type="caution">
    <text evidence="1">The sequence shown here is derived from an EMBL/GenBank/DDBJ whole genome shotgun (WGS) entry which is preliminary data.</text>
</comment>
<evidence type="ECO:0000313" key="1">
    <source>
        <dbReference type="EMBL" id="TMJ01516.1"/>
    </source>
</evidence>
<name>A0A537L0J8_9BACT</name>
<accession>A0A537L0J8</accession>
<dbReference type="InterPro" id="IPR033786">
    <property type="entry name" value="TTHB210-like"/>
</dbReference>
<dbReference type="CDD" id="cd11669">
    <property type="entry name" value="TTHB210-like"/>
    <property type="match status" value="1"/>
</dbReference>
<reference evidence="1 2" key="1">
    <citation type="journal article" date="2019" name="Nat. Microbiol.">
        <title>Mediterranean grassland soil C-N compound turnover is dependent on rainfall and depth, and is mediated by genomically divergent microorganisms.</title>
        <authorList>
            <person name="Diamond S."/>
            <person name="Andeer P.F."/>
            <person name="Li Z."/>
            <person name="Crits-Christoph A."/>
            <person name="Burstein D."/>
            <person name="Anantharaman K."/>
            <person name="Lane K.R."/>
            <person name="Thomas B.C."/>
            <person name="Pan C."/>
            <person name="Northen T.R."/>
            <person name="Banfield J.F."/>
        </authorList>
    </citation>
    <scope>NUCLEOTIDE SEQUENCE [LARGE SCALE GENOMIC DNA]</scope>
    <source>
        <strain evidence="1">NP_4</strain>
    </source>
</reference>
<gene>
    <name evidence="1" type="ORF">E6H01_07870</name>
</gene>
<dbReference type="EMBL" id="VBAL01000097">
    <property type="protein sequence ID" value="TMJ01516.1"/>
    <property type="molecule type" value="Genomic_DNA"/>
</dbReference>
<sequence length="141" mass="14886">MKRTTYAALLLVVGIGLVAATPRLGAAQRKAPPGGAYKKVSALVPLPDFLPGLGTLYADPATLPAGPFLAYDRHGNLVSSIYMIPLKDMDAQKAFAGLKTGQGERVDHVDVVYNAGHPGVAEPHYHIVLWYVSPAKAAALK</sequence>
<protein>
    <submittedName>
        <fullName evidence="1">Uncharacterized protein</fullName>
    </submittedName>
</protein>
<dbReference type="AlphaFoldDB" id="A0A537L0J8"/>
<evidence type="ECO:0000313" key="2">
    <source>
        <dbReference type="Proteomes" id="UP000319353"/>
    </source>
</evidence>
<organism evidence="1 2">
    <name type="scientific">Candidatus Segetimicrobium genomatis</name>
    <dbReference type="NCBI Taxonomy" id="2569760"/>
    <lineage>
        <taxon>Bacteria</taxon>
        <taxon>Bacillati</taxon>
        <taxon>Candidatus Sysuimicrobiota</taxon>
        <taxon>Candidatus Sysuimicrobiia</taxon>
        <taxon>Candidatus Sysuimicrobiales</taxon>
        <taxon>Candidatus Segetimicrobiaceae</taxon>
        <taxon>Candidatus Segetimicrobium</taxon>
    </lineage>
</organism>
<dbReference type="Proteomes" id="UP000319353">
    <property type="component" value="Unassembled WGS sequence"/>
</dbReference>
<dbReference type="Gene3D" id="3.30.200.270">
    <property type="match status" value="1"/>
</dbReference>